<evidence type="ECO:0000256" key="1">
    <source>
        <dbReference type="SAM" id="MobiDB-lite"/>
    </source>
</evidence>
<protein>
    <submittedName>
        <fullName evidence="2">Uncharacterized protein</fullName>
    </submittedName>
</protein>
<proteinExistence type="predicted"/>
<evidence type="ECO:0000313" key="3">
    <source>
        <dbReference type="Proteomes" id="UP001219525"/>
    </source>
</evidence>
<reference evidence="2" key="1">
    <citation type="submission" date="2023-03" db="EMBL/GenBank/DDBJ databases">
        <title>Massive genome expansion in bonnet fungi (Mycena s.s.) driven by repeated elements and novel gene families across ecological guilds.</title>
        <authorList>
            <consortium name="Lawrence Berkeley National Laboratory"/>
            <person name="Harder C.B."/>
            <person name="Miyauchi S."/>
            <person name="Viragh M."/>
            <person name="Kuo A."/>
            <person name="Thoen E."/>
            <person name="Andreopoulos B."/>
            <person name="Lu D."/>
            <person name="Skrede I."/>
            <person name="Drula E."/>
            <person name="Henrissat B."/>
            <person name="Morin E."/>
            <person name="Kohler A."/>
            <person name="Barry K."/>
            <person name="LaButti K."/>
            <person name="Morin E."/>
            <person name="Salamov A."/>
            <person name="Lipzen A."/>
            <person name="Mereny Z."/>
            <person name="Hegedus B."/>
            <person name="Baldrian P."/>
            <person name="Stursova M."/>
            <person name="Weitz H."/>
            <person name="Taylor A."/>
            <person name="Grigoriev I.V."/>
            <person name="Nagy L.G."/>
            <person name="Martin F."/>
            <person name="Kauserud H."/>
        </authorList>
    </citation>
    <scope>NUCLEOTIDE SEQUENCE</scope>
    <source>
        <strain evidence="2">9144</strain>
    </source>
</reference>
<sequence length="337" mass="37156">MVSGPRRPGDALPGATVAAHGEGGNSLILGNDSVGLMVQVAQLLIQWYMWRERRRVGGAVWQQAAGGWWNIHAADRVSQCAAKLVPKVLLRRVVSQSARWHDERRRDDTAALDWDWQASGLADETRRPAALLGLLERLRPKAKRVHLQRAGVKNDGRRRTDAAAARGRRGHSEGLGLEILWMDSSPSGDAISANRGEIVEWRVHVTGRGCCQHASDYRRDRFSVSGGSASARHLRLHTPNKNSGTGAAPRRLLISLNGVSDDSGGLNVPVPGRAQAQQTDHTVHRSASAFASPRHLELVIEVYMVLCSDRRTTRIFPFWACTRPRTEPEPPALSFRE</sequence>
<dbReference type="Proteomes" id="UP001219525">
    <property type="component" value="Unassembled WGS sequence"/>
</dbReference>
<accession>A0AAD6Y9V4</accession>
<organism evidence="2 3">
    <name type="scientific">Mycena pura</name>
    <dbReference type="NCBI Taxonomy" id="153505"/>
    <lineage>
        <taxon>Eukaryota</taxon>
        <taxon>Fungi</taxon>
        <taxon>Dikarya</taxon>
        <taxon>Basidiomycota</taxon>
        <taxon>Agaricomycotina</taxon>
        <taxon>Agaricomycetes</taxon>
        <taxon>Agaricomycetidae</taxon>
        <taxon>Agaricales</taxon>
        <taxon>Marasmiineae</taxon>
        <taxon>Mycenaceae</taxon>
        <taxon>Mycena</taxon>
    </lineage>
</organism>
<comment type="caution">
    <text evidence="2">The sequence shown here is derived from an EMBL/GenBank/DDBJ whole genome shotgun (WGS) entry which is preliminary data.</text>
</comment>
<gene>
    <name evidence="2" type="ORF">GGX14DRAFT_656387</name>
</gene>
<dbReference type="AlphaFoldDB" id="A0AAD6Y9V4"/>
<feature type="region of interest" description="Disordered" evidence="1">
    <location>
        <begin position="149"/>
        <end position="169"/>
    </location>
</feature>
<evidence type="ECO:0000313" key="2">
    <source>
        <dbReference type="EMBL" id="KAJ7201348.1"/>
    </source>
</evidence>
<name>A0AAD6Y9V4_9AGAR</name>
<keyword evidence="3" id="KW-1185">Reference proteome</keyword>
<feature type="compositionally biased region" description="Basic and acidic residues" evidence="1">
    <location>
        <begin position="152"/>
        <end position="161"/>
    </location>
</feature>
<dbReference type="EMBL" id="JARJCW010000059">
    <property type="protein sequence ID" value="KAJ7201348.1"/>
    <property type="molecule type" value="Genomic_DNA"/>
</dbReference>